<dbReference type="RefSeq" id="XP_029225384.1">
    <property type="nucleotide sequence ID" value="XM_029374520.1"/>
</dbReference>
<protein>
    <submittedName>
        <fullName evidence="2">Metaciclina II</fullName>
    </submittedName>
</protein>
<name>A0A3R7NG97_9TRYP</name>
<feature type="compositionally biased region" description="Polar residues" evidence="1">
    <location>
        <begin position="1"/>
        <end position="19"/>
    </location>
</feature>
<feature type="region of interest" description="Disordered" evidence="1">
    <location>
        <begin position="1"/>
        <end position="55"/>
    </location>
</feature>
<evidence type="ECO:0000313" key="3">
    <source>
        <dbReference type="Proteomes" id="UP000284403"/>
    </source>
</evidence>
<sequence length="273" mass="28583">MLHCRPSNQHPQTASSAGPNASDFADSLTSRTASVPMRSPVAGDGGNAHRSPQQTEDVAGIPYNTRGAANACAAAEFPASCHGGGLPEDTPTPRLWVNDLPAVCPDSIDATAAANARNFAAFKSALPHLRSASSVYSSRSPSPSRCDDEKSVGHSAFVVESDREKDDDCDSLNSPNKQRPNAACAASMGFGLIAAAESAPATPPNGVAQKQSNETGSPDRDVASAGEGKELYRAWKLAALRRNALELRPMAHKYALEVVRQRYGSRTVGGLSK</sequence>
<accession>A0A3R7NG97</accession>
<feature type="region of interest" description="Disordered" evidence="1">
    <location>
        <begin position="199"/>
        <end position="226"/>
    </location>
</feature>
<keyword evidence="3" id="KW-1185">Reference proteome</keyword>
<organism evidence="2 3">
    <name type="scientific">Trypanosoma conorhini</name>
    <dbReference type="NCBI Taxonomy" id="83891"/>
    <lineage>
        <taxon>Eukaryota</taxon>
        <taxon>Discoba</taxon>
        <taxon>Euglenozoa</taxon>
        <taxon>Kinetoplastea</taxon>
        <taxon>Metakinetoplastina</taxon>
        <taxon>Trypanosomatida</taxon>
        <taxon>Trypanosomatidae</taxon>
        <taxon>Trypanosoma</taxon>
    </lineage>
</organism>
<dbReference type="GeneID" id="40321269"/>
<comment type="caution">
    <text evidence="2">The sequence shown here is derived from an EMBL/GenBank/DDBJ whole genome shotgun (WGS) entry which is preliminary data.</text>
</comment>
<evidence type="ECO:0000256" key="1">
    <source>
        <dbReference type="SAM" id="MobiDB-lite"/>
    </source>
</evidence>
<dbReference type="EMBL" id="MKKU01000611">
    <property type="protein sequence ID" value="RNF06118.1"/>
    <property type="molecule type" value="Genomic_DNA"/>
</dbReference>
<feature type="region of interest" description="Disordered" evidence="1">
    <location>
        <begin position="132"/>
        <end position="180"/>
    </location>
</feature>
<gene>
    <name evidence="2" type="ORF">Tco025E_07658</name>
</gene>
<feature type="compositionally biased region" description="Basic and acidic residues" evidence="1">
    <location>
        <begin position="217"/>
        <end position="226"/>
    </location>
</feature>
<dbReference type="AlphaFoldDB" id="A0A3R7NG97"/>
<evidence type="ECO:0000313" key="2">
    <source>
        <dbReference type="EMBL" id="RNF06118.1"/>
    </source>
</evidence>
<reference evidence="2 3" key="1">
    <citation type="journal article" date="2018" name="BMC Genomics">
        <title>Genomic comparison of Trypanosoma conorhini and Trypanosoma rangeli to Trypanosoma cruzi strains of high and low virulence.</title>
        <authorList>
            <person name="Bradwell K.R."/>
            <person name="Koparde V.N."/>
            <person name="Matveyev A.V."/>
            <person name="Serrano M.G."/>
            <person name="Alves J.M."/>
            <person name="Parikh H."/>
            <person name="Huang B."/>
            <person name="Lee V."/>
            <person name="Espinosa-Alvarez O."/>
            <person name="Ortiz P.A."/>
            <person name="Costa-Martins A.G."/>
            <person name="Teixeira M.M."/>
            <person name="Buck G.A."/>
        </authorList>
    </citation>
    <scope>NUCLEOTIDE SEQUENCE [LARGE SCALE GENOMIC DNA]</scope>
    <source>
        <strain evidence="2 3">025E</strain>
    </source>
</reference>
<dbReference type="Proteomes" id="UP000284403">
    <property type="component" value="Unassembled WGS sequence"/>
</dbReference>
<feature type="compositionally biased region" description="Low complexity" evidence="1">
    <location>
        <begin position="132"/>
        <end position="144"/>
    </location>
</feature>
<proteinExistence type="predicted"/>
<dbReference type="OrthoDB" id="249954at2759"/>